<dbReference type="InterPro" id="IPR014457">
    <property type="entry name" value="UCP010260"/>
</dbReference>
<evidence type="ECO:0000313" key="2">
    <source>
        <dbReference type="EMBL" id="UUP12342.1"/>
    </source>
</evidence>
<dbReference type="Pfam" id="PF09348">
    <property type="entry name" value="DUF1990"/>
    <property type="match status" value="1"/>
</dbReference>
<name>A0ABY5M6D6_9ACTN</name>
<dbReference type="RefSeq" id="WP_232399862.1">
    <property type="nucleotide sequence ID" value="NZ_CP102173.1"/>
</dbReference>
<dbReference type="PANTHER" id="PTHR34202">
    <property type="entry name" value="UPF0548 PROTEIN"/>
    <property type="match status" value="1"/>
</dbReference>
<reference evidence="2 3" key="1">
    <citation type="submission" date="2022-08" db="EMBL/GenBank/DDBJ databases">
        <title>novel species in genus Aeromicrobium.</title>
        <authorList>
            <person name="Ye L."/>
        </authorList>
    </citation>
    <scope>NUCLEOTIDE SEQUENCE [LARGE SCALE GENOMIC DNA]</scope>
    <source>
        <strain evidence="3">zg-Y1379</strain>
    </source>
</reference>
<evidence type="ECO:0000259" key="1">
    <source>
        <dbReference type="Pfam" id="PF09348"/>
    </source>
</evidence>
<gene>
    <name evidence="2" type="ORF">NQV15_10795</name>
</gene>
<organism evidence="2 3">
    <name type="scientific">Aeromicrobium wangtongii</name>
    <dbReference type="NCBI Taxonomy" id="2969247"/>
    <lineage>
        <taxon>Bacteria</taxon>
        <taxon>Bacillati</taxon>
        <taxon>Actinomycetota</taxon>
        <taxon>Actinomycetes</taxon>
        <taxon>Propionibacteriales</taxon>
        <taxon>Nocardioidaceae</taxon>
        <taxon>Aeromicrobium</taxon>
    </lineage>
</organism>
<protein>
    <submittedName>
        <fullName evidence="2">DUF1990 domain-containing protein</fullName>
    </submittedName>
</protein>
<dbReference type="PIRSF" id="PIRSF010260">
    <property type="entry name" value="UCP010260"/>
    <property type="match status" value="1"/>
</dbReference>
<dbReference type="PANTHER" id="PTHR34202:SF1">
    <property type="entry name" value="UPF0548 PROTEIN"/>
    <property type="match status" value="1"/>
</dbReference>
<dbReference type="EMBL" id="CP102173">
    <property type="protein sequence ID" value="UUP12342.1"/>
    <property type="molecule type" value="Genomic_DNA"/>
</dbReference>
<keyword evidence="3" id="KW-1185">Reference proteome</keyword>
<sequence>MSHLTYPEVGATAGDLPGGYHHIRASRVIGQGQAALSNAAAALLSWQMHERAGVRKISGPAGAVEGCDLAFRWLGLRFECRVVSVFDEPDRRGFTYGTLPRHPECGEEQFVVELDPQTQAVTATITAFSKPSSWIVRAGGPVPRIVQAHMTQRYLRALDVTRPS</sequence>
<dbReference type="Proteomes" id="UP001316184">
    <property type="component" value="Chromosome"/>
</dbReference>
<accession>A0ABY5M6D6</accession>
<dbReference type="InterPro" id="IPR018960">
    <property type="entry name" value="DUF1990"/>
</dbReference>
<evidence type="ECO:0000313" key="3">
    <source>
        <dbReference type="Proteomes" id="UP001316184"/>
    </source>
</evidence>
<feature type="domain" description="DUF1990" evidence="1">
    <location>
        <begin position="5"/>
        <end position="157"/>
    </location>
</feature>
<proteinExistence type="predicted"/>